<dbReference type="EMBL" id="BSSA01000012">
    <property type="protein sequence ID" value="GLW71521.1"/>
    <property type="molecule type" value="Genomic_DNA"/>
</dbReference>
<reference evidence="2" key="1">
    <citation type="submission" date="2023-02" db="EMBL/GenBank/DDBJ databases">
        <title>Kitasatospora phosalacinea NBRC 14627.</title>
        <authorList>
            <person name="Ichikawa N."/>
            <person name="Sato H."/>
            <person name="Tonouchi N."/>
        </authorList>
    </citation>
    <scope>NUCLEOTIDE SEQUENCE</scope>
    <source>
        <strain evidence="2">NBRC 14627</strain>
    </source>
</reference>
<name>A0A9W6V1B8_9ACTN</name>
<accession>A0A9W6V1B8</accession>
<feature type="region of interest" description="Disordered" evidence="1">
    <location>
        <begin position="1"/>
        <end position="29"/>
    </location>
</feature>
<protein>
    <submittedName>
        <fullName evidence="2">Uncharacterized protein</fullName>
    </submittedName>
</protein>
<evidence type="ECO:0000256" key="1">
    <source>
        <dbReference type="SAM" id="MobiDB-lite"/>
    </source>
</evidence>
<evidence type="ECO:0000313" key="3">
    <source>
        <dbReference type="Proteomes" id="UP001165041"/>
    </source>
</evidence>
<organism evidence="2 3">
    <name type="scientific">Kitasatospora phosalacinea</name>
    <dbReference type="NCBI Taxonomy" id="2065"/>
    <lineage>
        <taxon>Bacteria</taxon>
        <taxon>Bacillati</taxon>
        <taxon>Actinomycetota</taxon>
        <taxon>Actinomycetes</taxon>
        <taxon>Kitasatosporales</taxon>
        <taxon>Streptomycetaceae</taxon>
        <taxon>Kitasatospora</taxon>
    </lineage>
</organism>
<evidence type="ECO:0000313" key="2">
    <source>
        <dbReference type="EMBL" id="GLW71521.1"/>
    </source>
</evidence>
<sequence length="182" mass="19738">MDARPPGPETVAVTTQTDCAPEPYPGTSTDLPALRRQLTVLQGGKVTSVHVPSESEGRFALLLALTYRRPNGRNGLAYRWLTVGSPAWRLDLTGPGEPVVAAASGDAVPRLAADLRVLVGRQITDVRITEPGWDTLIEFGDHRLTVFPTTYHTPDSGPDWVLRLPSRRQLGIGPGARWEARG</sequence>
<dbReference type="AlphaFoldDB" id="A0A9W6V1B8"/>
<comment type="caution">
    <text evidence="2">The sequence shown here is derived from an EMBL/GenBank/DDBJ whole genome shotgun (WGS) entry which is preliminary data.</text>
</comment>
<gene>
    <name evidence="2" type="ORF">Kpho02_38200</name>
</gene>
<proteinExistence type="predicted"/>
<dbReference type="Proteomes" id="UP001165041">
    <property type="component" value="Unassembled WGS sequence"/>
</dbReference>